<keyword evidence="9" id="KW-1185">Reference proteome</keyword>
<evidence type="ECO:0000256" key="5">
    <source>
        <dbReference type="ARBA" id="ARBA00023136"/>
    </source>
</evidence>
<keyword evidence="2" id="KW-0808">Transferase</keyword>
<proteinExistence type="predicted"/>
<dbReference type="Pfam" id="PF03062">
    <property type="entry name" value="MBOAT"/>
    <property type="match status" value="2"/>
</dbReference>
<evidence type="ECO:0000256" key="6">
    <source>
        <dbReference type="ARBA" id="ARBA00023315"/>
    </source>
</evidence>
<comment type="caution">
    <text evidence="8">The sequence shown here is derived from an EMBL/GenBank/DDBJ whole genome shotgun (WGS) entry which is preliminary data.</text>
</comment>
<reference evidence="8 9" key="1">
    <citation type="submission" date="2021-05" db="EMBL/GenBank/DDBJ databases">
        <title>Genome Assembly of Synthetic Allotetraploid Brassica napus Reveals Homoeologous Exchanges between Subgenomes.</title>
        <authorList>
            <person name="Davis J.T."/>
        </authorList>
    </citation>
    <scope>NUCLEOTIDE SEQUENCE [LARGE SCALE GENOMIC DNA]</scope>
    <source>
        <strain evidence="9">cv. Da-Ae</strain>
        <tissue evidence="8">Seedling</tissue>
    </source>
</reference>
<dbReference type="EMBL" id="JAGKQM010000013">
    <property type="protein sequence ID" value="KAH0891886.1"/>
    <property type="molecule type" value="Genomic_DNA"/>
</dbReference>
<dbReference type="PANTHER" id="PTHR13906">
    <property type="entry name" value="PORCUPINE"/>
    <property type="match status" value="1"/>
</dbReference>
<keyword evidence="6" id="KW-0012">Acyltransferase</keyword>
<dbReference type="InterPro" id="IPR004299">
    <property type="entry name" value="MBOAT_fam"/>
</dbReference>
<evidence type="ECO:0000256" key="4">
    <source>
        <dbReference type="ARBA" id="ARBA00022989"/>
    </source>
</evidence>
<evidence type="ECO:0000256" key="7">
    <source>
        <dbReference type="SAM" id="MobiDB-lite"/>
    </source>
</evidence>
<sequence length="450" mass="51142">RRNCFPSGDIGGNNDNGNGSGGDNGHVHNNEAEALSDAIEEFSMVSKEVVRIKDILLDKDSELSVRNCFMRISGETEQEGTRENHPISSMLRMVKEKLHDVIGLDLSHPPSILFFFTEPVYHEWGFWRRFGYQYMAGFTARWKCYFIWSISEASIIISGLGFSGWTDENTQTKAKWDLAKNVDILGVLRVQFRFLLCGTYKSALGSVTVNVYERIVKHGKKAGFFQLLATQTVSAVWHGLYPGYIICFVQSALMIDGSKELCERSYVLISISMCLITQHTKLLRKIVYGILIPFYYFLNKDDTVIDTFFLAYITGWWRKQIGSGINHVCGWKGHWRSSRQLIETKTSGIHCKALGVLFKFRQTSITAEDGESSVFLMKLELSYERCLKGLKPVFLAVYIKRGIDISRRSGEPRRDIGNMMKSGECCSTGELRFERVGGCKIKLGKCKTRF</sequence>
<dbReference type="InterPro" id="IPR049941">
    <property type="entry name" value="LPLAT_7/PORCN-like"/>
</dbReference>
<evidence type="ECO:0000256" key="3">
    <source>
        <dbReference type="ARBA" id="ARBA00022692"/>
    </source>
</evidence>
<protein>
    <submittedName>
        <fullName evidence="8">Uncharacterized protein</fullName>
    </submittedName>
</protein>
<accession>A0ABQ8AHA8</accession>
<keyword evidence="5" id="KW-0472">Membrane</keyword>
<keyword evidence="4" id="KW-1133">Transmembrane helix</keyword>
<name>A0ABQ8AHA8_BRANA</name>
<evidence type="ECO:0000313" key="8">
    <source>
        <dbReference type="EMBL" id="KAH0891886.1"/>
    </source>
</evidence>
<evidence type="ECO:0000256" key="2">
    <source>
        <dbReference type="ARBA" id="ARBA00022679"/>
    </source>
</evidence>
<organism evidence="8 9">
    <name type="scientific">Brassica napus</name>
    <name type="common">Rape</name>
    <dbReference type="NCBI Taxonomy" id="3708"/>
    <lineage>
        <taxon>Eukaryota</taxon>
        <taxon>Viridiplantae</taxon>
        <taxon>Streptophyta</taxon>
        <taxon>Embryophyta</taxon>
        <taxon>Tracheophyta</taxon>
        <taxon>Spermatophyta</taxon>
        <taxon>Magnoliopsida</taxon>
        <taxon>eudicotyledons</taxon>
        <taxon>Gunneridae</taxon>
        <taxon>Pentapetalae</taxon>
        <taxon>rosids</taxon>
        <taxon>malvids</taxon>
        <taxon>Brassicales</taxon>
        <taxon>Brassicaceae</taxon>
        <taxon>Brassiceae</taxon>
        <taxon>Brassica</taxon>
    </lineage>
</organism>
<evidence type="ECO:0000256" key="1">
    <source>
        <dbReference type="ARBA" id="ARBA00004141"/>
    </source>
</evidence>
<dbReference type="Proteomes" id="UP000824890">
    <property type="component" value="Unassembled WGS sequence"/>
</dbReference>
<gene>
    <name evidence="8" type="ORF">HID58_054315</name>
</gene>
<dbReference type="PANTHER" id="PTHR13906:SF4">
    <property type="entry name" value="LYSOPHOSPHOLIPID ACYLTRANSFERASE 6"/>
    <property type="match status" value="1"/>
</dbReference>
<comment type="subcellular location">
    <subcellularLocation>
        <location evidence="1">Membrane</location>
        <topology evidence="1">Multi-pass membrane protein</topology>
    </subcellularLocation>
</comment>
<feature type="region of interest" description="Disordered" evidence="7">
    <location>
        <begin position="1"/>
        <end position="29"/>
    </location>
</feature>
<evidence type="ECO:0000313" key="9">
    <source>
        <dbReference type="Proteomes" id="UP000824890"/>
    </source>
</evidence>
<feature type="non-terminal residue" evidence="8">
    <location>
        <position position="1"/>
    </location>
</feature>
<keyword evidence="3" id="KW-0812">Transmembrane</keyword>